<evidence type="ECO:0000313" key="2">
    <source>
        <dbReference type="EMBL" id="CAP40824.1"/>
    </source>
</evidence>
<feature type="domain" description="Fe/B12 periplasmic-binding" evidence="1">
    <location>
        <begin position="132"/>
        <end position="381"/>
    </location>
</feature>
<evidence type="ECO:0000259" key="1">
    <source>
        <dbReference type="PROSITE" id="PS50983"/>
    </source>
</evidence>
<evidence type="ECO:0000313" key="3">
    <source>
        <dbReference type="Proteomes" id="UP000001225"/>
    </source>
</evidence>
<dbReference type="PROSITE" id="PS50983">
    <property type="entry name" value="FE_B12_PBP"/>
    <property type="match status" value="1"/>
</dbReference>
<gene>
    <name evidence="2" type="ordered locus">Bpet0492</name>
</gene>
<dbReference type="PANTHER" id="PTHR30535">
    <property type="entry name" value="VITAMIN B12-BINDING PROTEIN"/>
    <property type="match status" value="1"/>
</dbReference>
<protein>
    <submittedName>
        <fullName evidence="2">Vitamin B12 transport system substrate-binding protein</fullName>
    </submittedName>
</protein>
<dbReference type="Pfam" id="PF01497">
    <property type="entry name" value="Peripla_BP_2"/>
    <property type="match status" value="1"/>
</dbReference>
<reference evidence="2 3" key="1">
    <citation type="journal article" date="2008" name="BMC Genomics">
        <title>The missing link: Bordetella petrii is endowed with both the metabolic versatility of environmental bacteria and virulence traits of pathogenic Bordetellae.</title>
        <authorList>
            <person name="Gross R."/>
            <person name="Guzman C.A."/>
            <person name="Sebaihia M."/>
            <person name="Martins Dos Santos V.A."/>
            <person name="Pieper D.H."/>
            <person name="Koebnik R."/>
            <person name="Lechner M."/>
            <person name="Bartels D."/>
            <person name="Buhrmester J."/>
            <person name="Choudhuri J.V."/>
            <person name="Ebensen T."/>
            <person name="Gaigalat L."/>
            <person name="Herrmann S."/>
            <person name="Khachane A.N."/>
            <person name="Larisch C."/>
            <person name="Link S."/>
            <person name="Linke B."/>
            <person name="Meyer F."/>
            <person name="Mormann S."/>
            <person name="Nakunst D."/>
            <person name="Rueckert C."/>
            <person name="Schneiker-Bekel S."/>
            <person name="Schulze K."/>
            <person name="Vorhoelter F.J."/>
            <person name="Yevsa T."/>
            <person name="Engle J.T."/>
            <person name="Goldman W.E."/>
            <person name="Puehler A."/>
            <person name="Goebel U.B."/>
            <person name="Goesmann A."/>
            <person name="Bloecker H."/>
            <person name="Kaiser O."/>
            <person name="Martinez-Arias R."/>
        </authorList>
    </citation>
    <scope>NUCLEOTIDE SEQUENCE [LARGE SCALE GENOMIC DNA]</scope>
    <source>
        <strain evidence="3">ATCC BAA-461 / DSM 12804 / CCUG 43448 / CIP 107267 / Se-1111R</strain>
    </source>
</reference>
<dbReference type="PANTHER" id="PTHR30535:SF34">
    <property type="entry name" value="MOLYBDATE-BINDING PROTEIN MOLA"/>
    <property type="match status" value="1"/>
</dbReference>
<dbReference type="KEGG" id="bpt:Bpet0492"/>
<dbReference type="InterPro" id="IPR050902">
    <property type="entry name" value="ABC_Transporter_SBP"/>
</dbReference>
<dbReference type="eggNOG" id="COG0614">
    <property type="taxonomic scope" value="Bacteria"/>
</dbReference>
<keyword evidence="3" id="KW-1185">Reference proteome</keyword>
<organism evidence="2 3">
    <name type="scientific">Bordetella petrii (strain ATCC BAA-461 / DSM 12804 / CCUG 43448 / CIP 107267 / Se-1111R)</name>
    <dbReference type="NCBI Taxonomy" id="340100"/>
    <lineage>
        <taxon>Bacteria</taxon>
        <taxon>Pseudomonadati</taxon>
        <taxon>Pseudomonadota</taxon>
        <taxon>Betaproteobacteria</taxon>
        <taxon>Burkholderiales</taxon>
        <taxon>Alcaligenaceae</taxon>
        <taxon>Bordetella</taxon>
    </lineage>
</organism>
<dbReference type="STRING" id="94624.Bpet0492"/>
<dbReference type="AlphaFoldDB" id="A9I149"/>
<dbReference type="Proteomes" id="UP000001225">
    <property type="component" value="Chromosome"/>
</dbReference>
<sequence>MPTPTAARAKCVAERLARTLARSLPRCLTPAGCQTPTRAATAPRTGARPLQKTGVWHLRSQTPATLAIPTTLATPTTPTPPAPPATPALRWPRQLAAALAAALAATAAHAAGPITVRDDQGRTITLAAAARRAITAAPHATELVYAAGAGRYLAGAARGSDYPPEARTLPSIGDSLRPSLERAAALRPDLLIAWQPAVPDPLGDLMRRLGVPVYYSDPRTLAAVADAVEAMGRLFGTEEQAAPAAAALRARLAVLSARYAGRAPVRVFIQAGLQPVYTLNGASIVSDAVRLCGGVNVFAGAAILAPQVSVESVLAARPDAVLLGAVDPADAQASLQAWRERGLPAARRGHVFSVDADALYRPGPRLIDATERLCAALDAARPPD</sequence>
<proteinExistence type="predicted"/>
<dbReference type="EMBL" id="AM902716">
    <property type="protein sequence ID" value="CAP40824.1"/>
    <property type="molecule type" value="Genomic_DNA"/>
</dbReference>
<dbReference type="InterPro" id="IPR002491">
    <property type="entry name" value="ABC_transptr_periplasmic_BD"/>
</dbReference>
<accession>A9I149</accession>
<dbReference type="SUPFAM" id="SSF53807">
    <property type="entry name" value="Helical backbone' metal receptor"/>
    <property type="match status" value="1"/>
</dbReference>
<dbReference type="CDD" id="cd01144">
    <property type="entry name" value="BtuF"/>
    <property type="match status" value="1"/>
</dbReference>
<name>A9I149_BORPD</name>
<dbReference type="Gene3D" id="3.40.50.1980">
    <property type="entry name" value="Nitrogenase molybdenum iron protein domain"/>
    <property type="match status" value="2"/>
</dbReference>